<proteinExistence type="predicted"/>
<accession>W1V4U2</accession>
<sequence length="166" mass="18350">KSDAETKQVQESKLPQSYVNARNEASTKGSTVTEEKNILSQPIEPPLQADASAKISLAFDAKNYESMSTTVDNKEIKYRAFEYIPYVANPIDIDQQYMNIYVPEEYFNNGTINGYNTQTAPIFMPNAVGGYMPSQAMTPKVENGKPNSVLYALSRGYVVASPSTRG</sequence>
<dbReference type="Proteomes" id="UP000018855">
    <property type="component" value="Unassembled WGS sequence"/>
</dbReference>
<feature type="compositionally biased region" description="Polar residues" evidence="1">
    <location>
        <begin position="11"/>
        <end position="32"/>
    </location>
</feature>
<evidence type="ECO:0000313" key="3">
    <source>
        <dbReference type="Proteomes" id="UP000018855"/>
    </source>
</evidence>
<feature type="non-terminal residue" evidence="2">
    <location>
        <position position="1"/>
    </location>
</feature>
<feature type="compositionally biased region" description="Basic and acidic residues" evidence="1">
    <location>
        <begin position="1"/>
        <end position="10"/>
    </location>
</feature>
<name>W1V4U2_9FIRM</name>
<dbReference type="InterPro" id="IPR029058">
    <property type="entry name" value="AB_hydrolase_fold"/>
</dbReference>
<evidence type="ECO:0000313" key="2">
    <source>
        <dbReference type="EMBL" id="ETJ01023.1"/>
    </source>
</evidence>
<dbReference type="EMBL" id="AZMJ01000161">
    <property type="protein sequence ID" value="ETJ01023.1"/>
    <property type="molecule type" value="Genomic_DNA"/>
</dbReference>
<feature type="non-terminal residue" evidence="2">
    <location>
        <position position="166"/>
    </location>
</feature>
<protein>
    <submittedName>
        <fullName evidence="2">Uncharacterized protein</fullName>
    </submittedName>
</protein>
<dbReference type="Gene3D" id="3.40.50.1820">
    <property type="entry name" value="alpha/beta hydrolase"/>
    <property type="match status" value="1"/>
</dbReference>
<dbReference type="AlphaFoldDB" id="W1V4U2"/>
<evidence type="ECO:0000256" key="1">
    <source>
        <dbReference type="SAM" id="MobiDB-lite"/>
    </source>
</evidence>
<gene>
    <name evidence="2" type="ORF">Q619_VDC00161G0001</name>
</gene>
<feature type="region of interest" description="Disordered" evidence="1">
    <location>
        <begin position="1"/>
        <end position="36"/>
    </location>
</feature>
<comment type="caution">
    <text evidence="2">The sequence shown here is derived from an EMBL/GenBank/DDBJ whole genome shotgun (WGS) entry which is preliminary data.</text>
</comment>
<reference evidence="2 3" key="1">
    <citation type="submission" date="2013-12" db="EMBL/GenBank/DDBJ databases">
        <title>A Varibaculum cambriense genome reconstructed from a premature infant gut community with otherwise low bacterial novelty that shifts toward anaerobic metabolism during the third week of life.</title>
        <authorList>
            <person name="Brown C.T."/>
            <person name="Sharon I."/>
            <person name="Thomas B.C."/>
            <person name="Castelle C.J."/>
            <person name="Morowitz M.J."/>
            <person name="Banfield J.F."/>
        </authorList>
    </citation>
    <scope>NUCLEOTIDE SEQUENCE [LARGE SCALE GENOMIC DNA]</scope>
    <source>
        <strain evidence="3">DORA_11</strain>
    </source>
</reference>
<organism evidence="2 3">
    <name type="scientific">Veillonella dispar DORA_11</name>
    <dbReference type="NCBI Taxonomy" id="1403949"/>
    <lineage>
        <taxon>Bacteria</taxon>
        <taxon>Bacillati</taxon>
        <taxon>Bacillota</taxon>
        <taxon>Negativicutes</taxon>
        <taxon>Veillonellales</taxon>
        <taxon>Veillonellaceae</taxon>
        <taxon>Veillonella</taxon>
    </lineage>
</organism>